<evidence type="ECO:0008006" key="5">
    <source>
        <dbReference type="Google" id="ProtNLM"/>
    </source>
</evidence>
<name>A0A556ML58_9SPHI</name>
<dbReference type="EMBL" id="VLPK01000002">
    <property type="protein sequence ID" value="TSJ40585.1"/>
    <property type="molecule type" value="Genomic_DNA"/>
</dbReference>
<reference evidence="3 4" key="1">
    <citation type="submission" date="2019-07" db="EMBL/GenBank/DDBJ databases">
        <authorList>
            <person name="Huq M.A."/>
        </authorList>
    </citation>
    <scope>NUCLEOTIDE SEQUENCE [LARGE SCALE GENOMIC DNA]</scope>
    <source>
        <strain evidence="3 4">MAH-19</strain>
    </source>
</reference>
<keyword evidence="2" id="KW-0812">Transmembrane</keyword>
<keyword evidence="4" id="KW-1185">Reference proteome</keyword>
<evidence type="ECO:0000313" key="3">
    <source>
        <dbReference type="EMBL" id="TSJ40585.1"/>
    </source>
</evidence>
<accession>A0A556ML58</accession>
<dbReference type="OrthoDB" id="798432at2"/>
<gene>
    <name evidence="3" type="ORF">FO440_12600</name>
</gene>
<keyword evidence="2" id="KW-0472">Membrane</keyword>
<evidence type="ECO:0000256" key="1">
    <source>
        <dbReference type="SAM" id="MobiDB-lite"/>
    </source>
</evidence>
<sequence>MRIKTMIIILITVLLTIVLMQNIEPVRFTILFGTFYISKLVALTGFSVVAFTLGVLVGRPKKVRTLGGGFNDGDYDGTKPNTLSDEDRDYISHP</sequence>
<proteinExistence type="predicted"/>
<dbReference type="AlphaFoldDB" id="A0A556ML58"/>
<evidence type="ECO:0000313" key="4">
    <source>
        <dbReference type="Proteomes" id="UP000318733"/>
    </source>
</evidence>
<feature type="region of interest" description="Disordered" evidence="1">
    <location>
        <begin position="66"/>
        <end position="94"/>
    </location>
</feature>
<dbReference type="Proteomes" id="UP000318733">
    <property type="component" value="Unassembled WGS sequence"/>
</dbReference>
<comment type="caution">
    <text evidence="3">The sequence shown here is derived from an EMBL/GenBank/DDBJ whole genome shotgun (WGS) entry which is preliminary data.</text>
</comment>
<organism evidence="3 4">
    <name type="scientific">Mucilaginibacter corticis</name>
    <dbReference type="NCBI Taxonomy" id="2597670"/>
    <lineage>
        <taxon>Bacteria</taxon>
        <taxon>Pseudomonadati</taxon>
        <taxon>Bacteroidota</taxon>
        <taxon>Sphingobacteriia</taxon>
        <taxon>Sphingobacteriales</taxon>
        <taxon>Sphingobacteriaceae</taxon>
        <taxon>Mucilaginibacter</taxon>
    </lineage>
</organism>
<keyword evidence="2" id="KW-1133">Transmembrane helix</keyword>
<dbReference type="RefSeq" id="WP_144248624.1">
    <property type="nucleotide sequence ID" value="NZ_VLPK01000002.1"/>
</dbReference>
<evidence type="ECO:0000256" key="2">
    <source>
        <dbReference type="SAM" id="Phobius"/>
    </source>
</evidence>
<protein>
    <recommendedName>
        <fullName evidence="5">LapA family protein</fullName>
    </recommendedName>
</protein>
<feature type="transmembrane region" description="Helical" evidence="2">
    <location>
        <begin position="36"/>
        <end position="57"/>
    </location>
</feature>